<gene>
    <name evidence="1" type="ORF">CA984_30510</name>
</gene>
<accession>A0A243RCC2</accession>
<evidence type="ECO:0000313" key="1">
    <source>
        <dbReference type="EMBL" id="OUC92304.1"/>
    </source>
</evidence>
<keyword evidence="2" id="KW-1185">Reference proteome</keyword>
<sequence length="93" mass="10068">MNLADCLSDLGKSGPGEALEQWTSALLGPDHPATQACSANLAITLRTGDRSEEPGRLRSRVVDDMRQTLGDEHPNVVAVSRRRVDQDLGPPFM</sequence>
<dbReference type="InterPro" id="IPR011990">
    <property type="entry name" value="TPR-like_helical_dom_sf"/>
</dbReference>
<dbReference type="AlphaFoldDB" id="A0A243RCC2"/>
<organism evidence="1 2">
    <name type="scientific">Streptosporangium minutum</name>
    <dbReference type="NCBI Taxonomy" id="569862"/>
    <lineage>
        <taxon>Bacteria</taxon>
        <taxon>Bacillati</taxon>
        <taxon>Actinomycetota</taxon>
        <taxon>Actinomycetes</taxon>
        <taxon>Streptosporangiales</taxon>
        <taxon>Streptosporangiaceae</taxon>
        <taxon>Streptosporangium</taxon>
    </lineage>
</organism>
<reference evidence="1 2" key="1">
    <citation type="submission" date="2017-05" db="EMBL/GenBank/DDBJ databases">
        <title>Biotechnological potential of actinobacteria isolated from South African environments.</title>
        <authorList>
            <person name="Le Roes-Hill M."/>
            <person name="Prins A."/>
            <person name="Durrell K.A."/>
        </authorList>
    </citation>
    <scope>NUCLEOTIDE SEQUENCE [LARGE SCALE GENOMIC DNA]</scope>
    <source>
        <strain evidence="1">M26</strain>
    </source>
</reference>
<evidence type="ECO:0000313" key="2">
    <source>
        <dbReference type="Proteomes" id="UP000194761"/>
    </source>
</evidence>
<proteinExistence type="predicted"/>
<dbReference type="Gene3D" id="1.25.40.10">
    <property type="entry name" value="Tetratricopeptide repeat domain"/>
    <property type="match status" value="1"/>
</dbReference>
<protein>
    <recommendedName>
        <fullName evidence="3">Tetratricopeptide repeat protein</fullName>
    </recommendedName>
</protein>
<name>A0A243RCC2_9ACTN</name>
<comment type="caution">
    <text evidence="1">The sequence shown here is derived from an EMBL/GenBank/DDBJ whole genome shotgun (WGS) entry which is preliminary data.</text>
</comment>
<dbReference type="Proteomes" id="UP000194761">
    <property type="component" value="Unassembled WGS sequence"/>
</dbReference>
<dbReference type="RefSeq" id="WP_086576965.1">
    <property type="nucleotide sequence ID" value="NZ_NGFP01000179.1"/>
</dbReference>
<evidence type="ECO:0008006" key="3">
    <source>
        <dbReference type="Google" id="ProtNLM"/>
    </source>
</evidence>
<dbReference type="EMBL" id="NGFP01000179">
    <property type="protein sequence ID" value="OUC92304.1"/>
    <property type="molecule type" value="Genomic_DNA"/>
</dbReference>